<feature type="transmembrane region" description="Helical" evidence="1">
    <location>
        <begin position="29"/>
        <end position="56"/>
    </location>
</feature>
<evidence type="ECO:0000256" key="1">
    <source>
        <dbReference type="SAM" id="Phobius"/>
    </source>
</evidence>
<dbReference type="RefSeq" id="WP_165264821.1">
    <property type="nucleotide sequence ID" value="NZ_JAALLS010000001.1"/>
</dbReference>
<keyword evidence="1" id="KW-1133">Transmembrane helix</keyword>
<name>A0A6M1T649_9BACT</name>
<evidence type="ECO:0000313" key="2">
    <source>
        <dbReference type="EMBL" id="NGP86734.1"/>
    </source>
</evidence>
<reference evidence="2 3" key="1">
    <citation type="submission" date="2020-02" db="EMBL/GenBank/DDBJ databases">
        <title>Aliifodinibius halophilus 2W32, complete genome.</title>
        <authorList>
            <person name="Li Y."/>
            <person name="Wu S."/>
        </authorList>
    </citation>
    <scope>NUCLEOTIDE SEQUENCE [LARGE SCALE GENOMIC DNA]</scope>
    <source>
        <strain evidence="2 3">2W32</strain>
    </source>
</reference>
<dbReference type="EMBL" id="JAALLS010000001">
    <property type="protein sequence ID" value="NGP86734.1"/>
    <property type="molecule type" value="Genomic_DNA"/>
</dbReference>
<keyword evidence="3" id="KW-1185">Reference proteome</keyword>
<feature type="transmembrane region" description="Helical" evidence="1">
    <location>
        <begin position="62"/>
        <end position="87"/>
    </location>
</feature>
<proteinExistence type="predicted"/>
<keyword evidence="1" id="KW-0472">Membrane</keyword>
<keyword evidence="1" id="KW-0812">Transmembrane</keyword>
<accession>A0A6M1T649</accession>
<dbReference type="Proteomes" id="UP000479132">
    <property type="component" value="Unassembled WGS sequence"/>
</dbReference>
<comment type="caution">
    <text evidence="2">The sequence shown here is derived from an EMBL/GenBank/DDBJ whole genome shotgun (WGS) entry which is preliminary data.</text>
</comment>
<protein>
    <submittedName>
        <fullName evidence="2">Uncharacterized protein</fullName>
    </submittedName>
</protein>
<organism evidence="2 3">
    <name type="scientific">Fodinibius halophilus</name>
    <dbReference type="NCBI Taxonomy" id="1736908"/>
    <lineage>
        <taxon>Bacteria</taxon>
        <taxon>Pseudomonadati</taxon>
        <taxon>Balneolota</taxon>
        <taxon>Balneolia</taxon>
        <taxon>Balneolales</taxon>
        <taxon>Balneolaceae</taxon>
        <taxon>Fodinibius</taxon>
    </lineage>
</organism>
<gene>
    <name evidence="2" type="ORF">G3569_00095</name>
</gene>
<dbReference type="AlphaFoldDB" id="A0A6M1T649"/>
<evidence type="ECO:0000313" key="3">
    <source>
        <dbReference type="Proteomes" id="UP000479132"/>
    </source>
</evidence>
<sequence>MNSDHLKINESEHQRVPTLGERIGHSVTALVLGFILINIIAFWMFPGIGIGGFYLLAEVHSYTAIVSNIATVFVYTFLILCCVLGWFRGKFFVDRLKSYISYWRFW</sequence>